<dbReference type="EMBL" id="CP117140">
    <property type="protein sequence ID" value="WEG86171.1"/>
    <property type="molecule type" value="Genomic_DNA"/>
</dbReference>
<dbReference type="EMBL" id="CP037495">
    <property type="protein sequence ID" value="QBL99365.1"/>
    <property type="molecule type" value="Genomic_DNA"/>
</dbReference>
<dbReference type="EMBL" id="CP037084">
    <property type="protein sequence ID" value="QBK66471.1"/>
    <property type="molecule type" value="Genomic_DNA"/>
</dbReference>
<gene>
    <name evidence="6" type="ORF">EZU67_005840</name>
    <name evidence="1" type="ORF">EZU67_05840</name>
    <name evidence="2" type="ORF">EZU68_06035</name>
    <name evidence="3" type="ORF">EZU69_06005</name>
    <name evidence="4" type="ORF">EZU70_05970</name>
    <name evidence="5" type="ORF">EZU71_05840</name>
</gene>
<evidence type="ECO:0000313" key="1">
    <source>
        <dbReference type="EMBL" id="QBK62659.1"/>
    </source>
</evidence>
<dbReference type="RefSeq" id="WP_070095324.1">
    <property type="nucleotide sequence ID" value="NZ_CP024323.1"/>
</dbReference>
<keyword evidence="4" id="KW-0614">Plasmid</keyword>
<organism evidence="4">
    <name type="scientific">Borrelia miyamotoi</name>
    <dbReference type="NCBI Taxonomy" id="47466"/>
    <lineage>
        <taxon>Bacteria</taxon>
        <taxon>Pseudomonadati</taxon>
        <taxon>Spirochaetota</taxon>
        <taxon>Spirochaetia</taxon>
        <taxon>Spirochaetales</taxon>
        <taxon>Borreliaceae</taxon>
        <taxon>Borrelia</taxon>
    </lineage>
</organism>
<evidence type="ECO:0000313" key="3">
    <source>
        <dbReference type="EMBL" id="QBK65219.1"/>
    </source>
</evidence>
<evidence type="ECO:0000313" key="7">
    <source>
        <dbReference type="Proteomes" id="UP000291995"/>
    </source>
</evidence>
<protein>
    <submittedName>
        <fullName evidence="4">Uncharacterized protein</fullName>
    </submittedName>
</protein>
<reference evidence="6" key="2">
    <citation type="submission" date="2022-12" db="EMBL/GenBank/DDBJ databases">
        <title>B. miyamotoi WGS.</title>
        <authorList>
            <person name="Kuleshov K.V."/>
            <person name="Hoornstra D."/>
            <person name="Hovius J.W."/>
            <person name="Platonov A.E."/>
            <person name="Telford S.R. III."/>
        </authorList>
    </citation>
    <scope>NUCLEOTIDE SEQUENCE</scope>
    <source>
        <strain evidence="6">Yekat-76</strain>
        <plasmid evidence="6">pYekat-76-lp64</plasmid>
    </source>
</reference>
<name>A0A481YGL5_9SPIR</name>
<evidence type="ECO:0000313" key="2">
    <source>
        <dbReference type="EMBL" id="QBK63933.1"/>
    </source>
</evidence>
<dbReference type="EMBL" id="CP036943">
    <property type="protein sequence ID" value="QBK65219.1"/>
    <property type="molecule type" value="Genomic_DNA"/>
</dbReference>
<accession>A0A481YGL5</accession>
<geneLocation type="plasmid" evidence="6 7">
    <name>pYekat-76-lp64</name>
</geneLocation>
<sequence>MSNLDNKIDNKEKFAYISENDNDFLREKLRNNIEILSEKLKIWRLTLTCIVMTMPIITYII</sequence>
<evidence type="ECO:0000313" key="6">
    <source>
        <dbReference type="EMBL" id="WEG86171.1"/>
    </source>
</evidence>
<dbReference type="AlphaFoldDB" id="A0A481YGL5"/>
<dbReference type="EMBL" id="CP036758">
    <property type="protein sequence ID" value="QBK63933.1"/>
    <property type="molecule type" value="Genomic_DNA"/>
</dbReference>
<evidence type="ECO:0000313" key="5">
    <source>
        <dbReference type="EMBL" id="QBL99365.1"/>
    </source>
</evidence>
<dbReference type="EMBL" id="CP036583">
    <property type="protein sequence ID" value="QBK62659.1"/>
    <property type="molecule type" value="Genomic_DNA"/>
</dbReference>
<reference evidence="4" key="1">
    <citation type="submission" date="2019-03" db="EMBL/GenBank/DDBJ databases">
        <title>Whole genome sequencing of Borrelia miyamotoi strains isolated at the Russian territory.</title>
        <authorList>
            <person name="Kuleshov K.V."/>
            <person name="Platonov A.E."/>
            <person name="Goptar I.A."/>
            <person name="Shipulin G.A."/>
            <person name="Markelov M.L."/>
            <person name="Koetsveld J."/>
            <person name="Kolyasnikova N.M."/>
            <person name="Sarksyan D.S."/>
            <person name="Toporkova M.G."/>
            <person name="Hovius J.W."/>
        </authorList>
    </citation>
    <scope>NUCLEOTIDE SEQUENCE</scope>
    <source>
        <strain evidence="5">Yekat-18</strain>
        <strain evidence="4">Yekat-19</strain>
        <strain evidence="3">Yekat-21</strain>
        <strain evidence="2">Yekat-31</strain>
        <strain evidence="1">Yekat-76</strain>
        <plasmid evidence="4">unnamed</plasmid>
    </source>
</reference>
<proteinExistence type="predicted"/>
<geneLocation type="plasmid" evidence="4">
    <name>unnamed</name>
</geneLocation>
<dbReference type="Proteomes" id="UP000291995">
    <property type="component" value="Plasmid pYekat-76-lp64"/>
</dbReference>
<evidence type="ECO:0000313" key="4">
    <source>
        <dbReference type="EMBL" id="QBK66471.1"/>
    </source>
</evidence>